<dbReference type="PANTHER" id="PTHR42850">
    <property type="entry name" value="METALLOPHOSPHOESTERASE"/>
    <property type="match status" value="1"/>
</dbReference>
<feature type="domain" description="Calcineurin-like phosphoesterase" evidence="3">
    <location>
        <begin position="92"/>
        <end position="282"/>
    </location>
</feature>
<keyword evidence="2" id="KW-1133">Transmembrane helix</keyword>
<proteinExistence type="predicted"/>
<keyword evidence="5" id="KW-1185">Reference proteome</keyword>
<sequence length="323" mass="36317">MPDRKIPLLPAPASSQLPTSEMRPRRKLLRLVIYSLIATGITTLMYSAYAQVFGPPSEPGLNLNSAKRLGYKQLENIPLRYIPREYDTDLKRLVFIGDVHGMYTELQELLEQINYDKHTDHIVLTGDLVTKGPDSLKVIDFGIENGVSCVRGNQDDRVLLHYLRNKAPSEKQLWVEKALAKKLSKEQAAWLNSCPLILRADDVKGLGNVAIVHAGLIHGVPLDQQDPVAIMTMRSVHRRSRVPSSGTTGTHWARLWNRYEKHERVPLTVIYGHYAARGLDRRPLSQGLDSNCVRGGRLTALVASTRTDNPEVFSVHCRKAYSK</sequence>
<dbReference type="GO" id="GO:0006798">
    <property type="term" value="P:polyphosphate catabolic process"/>
    <property type="evidence" value="ECO:0007669"/>
    <property type="project" value="TreeGrafter"/>
</dbReference>
<keyword evidence="2" id="KW-0472">Membrane</keyword>
<feature type="transmembrane region" description="Helical" evidence="2">
    <location>
        <begin position="31"/>
        <end position="49"/>
    </location>
</feature>
<feature type="compositionally biased region" description="Low complexity" evidence="1">
    <location>
        <begin position="7"/>
        <end position="18"/>
    </location>
</feature>
<dbReference type="GO" id="GO:0005737">
    <property type="term" value="C:cytoplasm"/>
    <property type="evidence" value="ECO:0007669"/>
    <property type="project" value="TreeGrafter"/>
</dbReference>
<dbReference type="Pfam" id="PF00149">
    <property type="entry name" value="Metallophos"/>
    <property type="match status" value="1"/>
</dbReference>
<protein>
    <submittedName>
        <fullName evidence="4">Metallo-dependent phosphatase-like protein</fullName>
    </submittedName>
</protein>
<evidence type="ECO:0000313" key="4">
    <source>
        <dbReference type="EMBL" id="KAA8907433.1"/>
    </source>
</evidence>
<keyword evidence="2" id="KW-0812">Transmembrane</keyword>
<evidence type="ECO:0000256" key="1">
    <source>
        <dbReference type="SAM" id="MobiDB-lite"/>
    </source>
</evidence>
<gene>
    <name evidence="4" type="ORF">FN846DRAFT_777881</name>
</gene>
<evidence type="ECO:0000313" key="5">
    <source>
        <dbReference type="Proteomes" id="UP000326924"/>
    </source>
</evidence>
<dbReference type="InterPro" id="IPR029052">
    <property type="entry name" value="Metallo-depent_PP-like"/>
</dbReference>
<dbReference type="EMBL" id="VXIS01000079">
    <property type="protein sequence ID" value="KAA8907433.1"/>
    <property type="molecule type" value="Genomic_DNA"/>
</dbReference>
<dbReference type="GO" id="GO:0016791">
    <property type="term" value="F:phosphatase activity"/>
    <property type="evidence" value="ECO:0007669"/>
    <property type="project" value="TreeGrafter"/>
</dbReference>
<dbReference type="SUPFAM" id="SSF56300">
    <property type="entry name" value="Metallo-dependent phosphatases"/>
    <property type="match status" value="1"/>
</dbReference>
<dbReference type="Proteomes" id="UP000326924">
    <property type="component" value="Unassembled WGS sequence"/>
</dbReference>
<dbReference type="GO" id="GO:0000298">
    <property type="term" value="F:endopolyphosphatase activity"/>
    <property type="evidence" value="ECO:0007669"/>
    <property type="project" value="TreeGrafter"/>
</dbReference>
<dbReference type="PANTHER" id="PTHR42850:SF4">
    <property type="entry name" value="ZINC-DEPENDENT ENDOPOLYPHOSPHATASE"/>
    <property type="match status" value="1"/>
</dbReference>
<dbReference type="Gene3D" id="3.60.21.10">
    <property type="match status" value="1"/>
</dbReference>
<dbReference type="AlphaFoldDB" id="A0A5J5EZD1"/>
<reference evidence="4 5" key="1">
    <citation type="submission" date="2019-09" db="EMBL/GenBank/DDBJ databases">
        <title>Draft genome of the ectomycorrhizal ascomycete Sphaerosporella brunnea.</title>
        <authorList>
            <consortium name="DOE Joint Genome Institute"/>
            <person name="Benucci G.M."/>
            <person name="Marozzi G."/>
            <person name="Antonielli L."/>
            <person name="Sanchez S."/>
            <person name="Marco P."/>
            <person name="Wang X."/>
            <person name="Falini L.B."/>
            <person name="Barry K."/>
            <person name="Haridas S."/>
            <person name="Lipzen A."/>
            <person name="Labutti K."/>
            <person name="Grigoriev I.V."/>
            <person name="Murat C."/>
            <person name="Martin F."/>
            <person name="Albertini E."/>
            <person name="Donnini D."/>
            <person name="Bonito G."/>
        </authorList>
    </citation>
    <scope>NUCLEOTIDE SEQUENCE [LARGE SCALE GENOMIC DNA]</scope>
    <source>
        <strain evidence="4 5">Sb_GMNB300</strain>
    </source>
</reference>
<comment type="caution">
    <text evidence="4">The sequence shown here is derived from an EMBL/GenBank/DDBJ whole genome shotgun (WGS) entry which is preliminary data.</text>
</comment>
<dbReference type="OrthoDB" id="10267127at2759"/>
<dbReference type="InterPro" id="IPR004843">
    <property type="entry name" value="Calcineurin-like_PHP"/>
</dbReference>
<dbReference type="InParanoid" id="A0A5J5EZD1"/>
<organism evidence="4 5">
    <name type="scientific">Sphaerosporella brunnea</name>
    <dbReference type="NCBI Taxonomy" id="1250544"/>
    <lineage>
        <taxon>Eukaryota</taxon>
        <taxon>Fungi</taxon>
        <taxon>Dikarya</taxon>
        <taxon>Ascomycota</taxon>
        <taxon>Pezizomycotina</taxon>
        <taxon>Pezizomycetes</taxon>
        <taxon>Pezizales</taxon>
        <taxon>Pyronemataceae</taxon>
        <taxon>Sphaerosporella</taxon>
    </lineage>
</organism>
<evidence type="ECO:0000256" key="2">
    <source>
        <dbReference type="SAM" id="Phobius"/>
    </source>
</evidence>
<dbReference type="InterPro" id="IPR050126">
    <property type="entry name" value="Ap4A_hydrolase"/>
</dbReference>
<dbReference type="FunCoup" id="A0A5J5EZD1">
    <property type="interactions" value="28"/>
</dbReference>
<evidence type="ECO:0000259" key="3">
    <source>
        <dbReference type="Pfam" id="PF00149"/>
    </source>
</evidence>
<dbReference type="CDD" id="cd00144">
    <property type="entry name" value="MPP_PPP_family"/>
    <property type="match status" value="1"/>
</dbReference>
<accession>A0A5J5EZD1</accession>
<feature type="region of interest" description="Disordered" evidence="1">
    <location>
        <begin position="1"/>
        <end position="21"/>
    </location>
</feature>
<name>A0A5J5EZD1_9PEZI</name>